<keyword evidence="5" id="KW-0732">Signal</keyword>
<keyword evidence="7" id="KW-0408">Iron</keyword>
<name>A0A1G8WHE4_9FLAO</name>
<evidence type="ECO:0000256" key="2">
    <source>
        <dbReference type="ARBA" id="ARBA00022559"/>
    </source>
</evidence>
<dbReference type="InterPro" id="IPR011008">
    <property type="entry name" value="Dimeric_a/b-barrel"/>
</dbReference>
<gene>
    <name evidence="11" type="ORF">SAMN04487935_1820</name>
</gene>
<keyword evidence="3" id="KW-0349">Heme</keyword>
<feature type="domain" description="Dyp-type peroxidase N-terminal" evidence="9">
    <location>
        <begin position="54"/>
        <end position="178"/>
    </location>
</feature>
<dbReference type="NCBIfam" id="TIGR01413">
    <property type="entry name" value="Dyp_perox_fam"/>
    <property type="match status" value="1"/>
</dbReference>
<dbReference type="STRING" id="1128970.SAMN04487935_1820"/>
<dbReference type="EMBL" id="FNEZ01000002">
    <property type="protein sequence ID" value="SDJ77631.1"/>
    <property type="molecule type" value="Genomic_DNA"/>
</dbReference>
<keyword evidence="2 11" id="KW-0575">Peroxidase</keyword>
<evidence type="ECO:0000256" key="1">
    <source>
        <dbReference type="ARBA" id="ARBA00001970"/>
    </source>
</evidence>
<organism evidence="11 12">
    <name type="scientific">Flavobacterium noncentrifugens</name>
    <dbReference type="NCBI Taxonomy" id="1128970"/>
    <lineage>
        <taxon>Bacteria</taxon>
        <taxon>Pseudomonadati</taxon>
        <taxon>Bacteroidota</taxon>
        <taxon>Flavobacteriia</taxon>
        <taxon>Flavobacteriales</taxon>
        <taxon>Flavobacteriaceae</taxon>
        <taxon>Flavobacterium</taxon>
    </lineage>
</organism>
<keyword evidence="12" id="KW-1185">Reference proteome</keyword>
<evidence type="ECO:0000256" key="3">
    <source>
        <dbReference type="ARBA" id="ARBA00022617"/>
    </source>
</evidence>
<dbReference type="PANTHER" id="PTHR30521">
    <property type="entry name" value="DEFERROCHELATASE/PEROXIDASE"/>
    <property type="match status" value="1"/>
</dbReference>
<dbReference type="GO" id="GO:0020037">
    <property type="term" value="F:heme binding"/>
    <property type="evidence" value="ECO:0007669"/>
    <property type="project" value="InterPro"/>
</dbReference>
<dbReference type="Pfam" id="PF04261">
    <property type="entry name" value="Dyp_perox_N"/>
    <property type="match status" value="1"/>
</dbReference>
<dbReference type="InterPro" id="IPR048327">
    <property type="entry name" value="Dyp_perox_N"/>
</dbReference>
<proteinExistence type="predicted"/>
<keyword evidence="4" id="KW-0479">Metal-binding</keyword>
<evidence type="ECO:0000256" key="4">
    <source>
        <dbReference type="ARBA" id="ARBA00022723"/>
    </source>
</evidence>
<dbReference type="GO" id="GO:0004601">
    <property type="term" value="F:peroxidase activity"/>
    <property type="evidence" value="ECO:0007669"/>
    <property type="project" value="UniProtKB-KW"/>
</dbReference>
<feature type="domain" description="Dyp-type peroxidase C-terminal" evidence="10">
    <location>
        <begin position="206"/>
        <end position="411"/>
    </location>
</feature>
<evidence type="ECO:0000256" key="6">
    <source>
        <dbReference type="ARBA" id="ARBA00023002"/>
    </source>
</evidence>
<evidence type="ECO:0000313" key="11">
    <source>
        <dbReference type="EMBL" id="SDJ77631.1"/>
    </source>
</evidence>
<dbReference type="PANTHER" id="PTHR30521:SF4">
    <property type="entry name" value="DEFERROCHELATASE"/>
    <property type="match status" value="1"/>
</dbReference>
<dbReference type="AlphaFoldDB" id="A0A1G8WHE4"/>
<dbReference type="Proteomes" id="UP000199580">
    <property type="component" value="Unassembled WGS sequence"/>
</dbReference>
<dbReference type="PROSITE" id="PS51404">
    <property type="entry name" value="DYP_PEROXIDASE"/>
    <property type="match status" value="1"/>
</dbReference>
<evidence type="ECO:0000259" key="9">
    <source>
        <dbReference type="Pfam" id="PF04261"/>
    </source>
</evidence>
<accession>A0A1G8WHE4</accession>
<evidence type="ECO:0000256" key="8">
    <source>
        <dbReference type="SAM" id="MobiDB-lite"/>
    </source>
</evidence>
<evidence type="ECO:0000259" key="10">
    <source>
        <dbReference type="Pfam" id="PF20628"/>
    </source>
</evidence>
<protein>
    <submittedName>
        <fullName evidence="11">Dyp-type peroxidase family protein</fullName>
    </submittedName>
</protein>
<sequence length="427" mass="48134">MIINFPLPQPIVNGPFQTGITDPQWPVSPPEIILDDEAAKEQYAFERAGRIDPQNFLTVVTANVNVDTKESLCSLFKSLSSFVKAQITRLPDDNHIPVLKEIPKTWRVTITVGLGSLLFITADGDDRFGIRHLKPRWLRTMPKVTGDTFDPSKTATDLIFLISSDHPYVNISIARALSQGNWGQQGIKEKRIIVKTIDQGFSRPDRREFLRFDDGIDNLSNSKDDELDKFVYVTQSDGEPAWATNGAYLAWRKIRENLPFWEAFANHEQEKMIGRKKDSGVPLSREVSGPSGMAPVYPNPKDKADGPLTAHIRKVQPRRPGTDLFGVADLERRFLRRGYPYFDGLETGTDKIACGLLFLAFTRNLRKQFEWPVESWQTNPDFPEPGTGIDIMYGSGVLSNVSGGYYFCPPSFMNDKDAFLGMALFKH</sequence>
<evidence type="ECO:0000256" key="7">
    <source>
        <dbReference type="ARBA" id="ARBA00023004"/>
    </source>
</evidence>
<dbReference type="Pfam" id="PF20628">
    <property type="entry name" value="Dyp_perox_C"/>
    <property type="match status" value="1"/>
</dbReference>
<evidence type="ECO:0000256" key="5">
    <source>
        <dbReference type="ARBA" id="ARBA00022729"/>
    </source>
</evidence>
<dbReference type="InterPro" id="IPR006314">
    <property type="entry name" value="Dyp_peroxidase"/>
</dbReference>
<dbReference type="InterPro" id="IPR048328">
    <property type="entry name" value="Dyp_perox_C"/>
</dbReference>
<dbReference type="OrthoDB" id="9781066at2"/>
<evidence type="ECO:0000313" key="12">
    <source>
        <dbReference type="Proteomes" id="UP000199580"/>
    </source>
</evidence>
<dbReference type="SUPFAM" id="SSF54909">
    <property type="entry name" value="Dimeric alpha+beta barrel"/>
    <property type="match status" value="1"/>
</dbReference>
<dbReference type="RefSeq" id="WP_091394089.1">
    <property type="nucleotide sequence ID" value="NZ_BKAI01000004.1"/>
</dbReference>
<keyword evidence="6" id="KW-0560">Oxidoreductase</keyword>
<comment type="cofactor">
    <cofactor evidence="1">
        <name>heme b</name>
        <dbReference type="ChEBI" id="CHEBI:60344"/>
    </cofactor>
</comment>
<dbReference type="GO" id="GO:0005829">
    <property type="term" value="C:cytosol"/>
    <property type="evidence" value="ECO:0007669"/>
    <property type="project" value="TreeGrafter"/>
</dbReference>
<feature type="region of interest" description="Disordered" evidence="8">
    <location>
        <begin position="275"/>
        <end position="305"/>
    </location>
</feature>
<reference evidence="11 12" key="1">
    <citation type="submission" date="2016-10" db="EMBL/GenBank/DDBJ databases">
        <authorList>
            <person name="de Groot N.N."/>
        </authorList>
    </citation>
    <scope>NUCLEOTIDE SEQUENCE [LARGE SCALE GENOMIC DNA]</scope>
    <source>
        <strain evidence="11 12">CGMCC 1.10076</strain>
    </source>
</reference>
<dbReference type="GO" id="GO:0046872">
    <property type="term" value="F:metal ion binding"/>
    <property type="evidence" value="ECO:0007669"/>
    <property type="project" value="UniProtKB-KW"/>
</dbReference>